<proteinExistence type="predicted"/>
<name>A0A1H3PU62_9FIRM</name>
<dbReference type="Proteomes" id="UP000198625">
    <property type="component" value="Unassembled WGS sequence"/>
</dbReference>
<organism evidence="2 3">
    <name type="scientific">Proteiniborus ethanoligenes</name>
    <dbReference type="NCBI Taxonomy" id="415015"/>
    <lineage>
        <taxon>Bacteria</taxon>
        <taxon>Bacillati</taxon>
        <taxon>Bacillota</taxon>
        <taxon>Clostridia</taxon>
        <taxon>Eubacteriales</taxon>
        <taxon>Proteiniborus</taxon>
    </lineage>
</organism>
<feature type="transmembrane region" description="Helical" evidence="1">
    <location>
        <begin position="72"/>
        <end position="92"/>
    </location>
</feature>
<protein>
    <recommendedName>
        <fullName evidence="4">DUF3784 domain-containing protein</fullName>
    </recommendedName>
</protein>
<keyword evidence="3" id="KW-1185">Reference proteome</keyword>
<evidence type="ECO:0000313" key="2">
    <source>
        <dbReference type="EMBL" id="SDZ04657.1"/>
    </source>
</evidence>
<sequence length="246" mass="27559">MYIVIFVGILMIVLGILIKHFKCYWLISGYNTMSKEKKKNVDTEGLGRFMGNSLFVMGGIFILGSILEYLGIKIGMIASILSLFIIVPYILINSQKYDKNALEPDGSMKKSTKLIVGTIIGVTGIIFIFVALTFIYGAQPPSVDIKDQYISIGGMYASTVYLEDIKEVILLDSIPNIIRKQNGFDLGNILRGKFSLESIGKGRLYINNGKPPYVYLKLKKGYIIINYNNSEKTQDLYNEIKFSING</sequence>
<accession>A0A1H3PU62</accession>
<dbReference type="OrthoDB" id="2082701at2"/>
<dbReference type="RefSeq" id="WP_091729737.1">
    <property type="nucleotide sequence ID" value="NZ_FNQE01000016.1"/>
</dbReference>
<keyword evidence="1" id="KW-0472">Membrane</keyword>
<gene>
    <name evidence="2" type="ORF">SAMN05660462_01653</name>
</gene>
<keyword evidence="1" id="KW-0812">Transmembrane</keyword>
<dbReference type="Pfam" id="PF12650">
    <property type="entry name" value="DUF3784"/>
    <property type="match status" value="1"/>
</dbReference>
<feature type="transmembrane region" description="Helical" evidence="1">
    <location>
        <begin position="46"/>
        <end position="66"/>
    </location>
</feature>
<evidence type="ECO:0000256" key="1">
    <source>
        <dbReference type="SAM" id="Phobius"/>
    </source>
</evidence>
<dbReference type="EMBL" id="FNQE01000016">
    <property type="protein sequence ID" value="SDZ04657.1"/>
    <property type="molecule type" value="Genomic_DNA"/>
</dbReference>
<dbReference type="AlphaFoldDB" id="A0A1H3PU62"/>
<dbReference type="InterPro" id="IPR017259">
    <property type="entry name" value="UCP037672"/>
</dbReference>
<dbReference type="STRING" id="415015.SAMN05660462_01653"/>
<feature type="transmembrane region" description="Helical" evidence="1">
    <location>
        <begin position="6"/>
        <end position="25"/>
    </location>
</feature>
<reference evidence="3" key="1">
    <citation type="submission" date="2016-10" db="EMBL/GenBank/DDBJ databases">
        <authorList>
            <person name="Varghese N."/>
            <person name="Submissions S."/>
        </authorList>
    </citation>
    <scope>NUCLEOTIDE SEQUENCE [LARGE SCALE GENOMIC DNA]</scope>
    <source>
        <strain evidence="3">DSM 21650</strain>
    </source>
</reference>
<keyword evidence="1" id="KW-1133">Transmembrane helix</keyword>
<feature type="transmembrane region" description="Helical" evidence="1">
    <location>
        <begin position="113"/>
        <end position="136"/>
    </location>
</feature>
<evidence type="ECO:0000313" key="3">
    <source>
        <dbReference type="Proteomes" id="UP000198625"/>
    </source>
</evidence>
<evidence type="ECO:0008006" key="4">
    <source>
        <dbReference type="Google" id="ProtNLM"/>
    </source>
</evidence>